<sequence length="272" mass="29352">MSEAEEYAKTPRSTVNRYKPRAVYDHATVHSIIDEAPVAHVSFNPTPLDDDPFPTILPMLACTGSYTKPGAEEKSAVGIYLHGHVASRLMRLPDTQSEDQSTLGLPGAPVCVAATLFDGVVLALTPFNHSCNYRSAVVHGFANIVVDEEEKSYALKLLTDNLVPGRWDNSRVPPTEAELKGTTVLRVDIASASAKIRGYAAGNDKADLANDEMRKRVWTGVVPAATVFGQPIAAAENLVVEVPEYIHSWIDGGNKARRAYSEVVASKAGPQK</sequence>
<protein>
    <submittedName>
        <fullName evidence="1">Flavin-nucleotide-binding protein</fullName>
    </submittedName>
</protein>
<evidence type="ECO:0000313" key="2">
    <source>
        <dbReference type="Proteomes" id="UP000807469"/>
    </source>
</evidence>
<dbReference type="Gene3D" id="2.30.110.10">
    <property type="entry name" value="Electron Transport, Fmn-binding Protein, Chain A"/>
    <property type="match status" value="1"/>
</dbReference>
<dbReference type="InterPro" id="IPR024747">
    <property type="entry name" value="Pyridox_Oxase-rel"/>
</dbReference>
<name>A0A9P6CSG4_9AGAR</name>
<dbReference type="SUPFAM" id="SSF50475">
    <property type="entry name" value="FMN-binding split barrel"/>
    <property type="match status" value="1"/>
</dbReference>
<dbReference type="AlphaFoldDB" id="A0A9P6CSG4"/>
<dbReference type="PANTHER" id="PTHR34071">
    <property type="entry name" value="5-NITROIMIDAZOLE ANTIBIOTICS RESISTANCE PROTEIN, NIMA-FAMILY-RELATED PROTEIN-RELATED"/>
    <property type="match status" value="1"/>
</dbReference>
<dbReference type="InterPro" id="IPR012349">
    <property type="entry name" value="Split_barrel_FMN-bd"/>
</dbReference>
<evidence type="ECO:0000313" key="1">
    <source>
        <dbReference type="EMBL" id="KAF9477277.1"/>
    </source>
</evidence>
<accession>A0A9P6CSG4</accession>
<dbReference type="OrthoDB" id="444432at2759"/>
<dbReference type="EMBL" id="MU155266">
    <property type="protein sequence ID" value="KAF9477277.1"/>
    <property type="molecule type" value="Genomic_DNA"/>
</dbReference>
<organism evidence="1 2">
    <name type="scientific">Pholiota conissans</name>
    <dbReference type="NCBI Taxonomy" id="109636"/>
    <lineage>
        <taxon>Eukaryota</taxon>
        <taxon>Fungi</taxon>
        <taxon>Dikarya</taxon>
        <taxon>Basidiomycota</taxon>
        <taxon>Agaricomycotina</taxon>
        <taxon>Agaricomycetes</taxon>
        <taxon>Agaricomycetidae</taxon>
        <taxon>Agaricales</taxon>
        <taxon>Agaricineae</taxon>
        <taxon>Strophariaceae</taxon>
        <taxon>Pholiota</taxon>
    </lineage>
</organism>
<reference evidence="1" key="1">
    <citation type="submission" date="2020-11" db="EMBL/GenBank/DDBJ databases">
        <authorList>
            <consortium name="DOE Joint Genome Institute"/>
            <person name="Ahrendt S."/>
            <person name="Riley R."/>
            <person name="Andreopoulos W."/>
            <person name="Labutti K."/>
            <person name="Pangilinan J."/>
            <person name="Ruiz-Duenas F.J."/>
            <person name="Barrasa J.M."/>
            <person name="Sanchez-Garcia M."/>
            <person name="Camarero S."/>
            <person name="Miyauchi S."/>
            <person name="Serrano A."/>
            <person name="Linde D."/>
            <person name="Babiker R."/>
            <person name="Drula E."/>
            <person name="Ayuso-Fernandez I."/>
            <person name="Pacheco R."/>
            <person name="Padilla G."/>
            <person name="Ferreira P."/>
            <person name="Barriuso J."/>
            <person name="Kellner H."/>
            <person name="Castanera R."/>
            <person name="Alfaro M."/>
            <person name="Ramirez L."/>
            <person name="Pisabarro A.G."/>
            <person name="Kuo A."/>
            <person name="Tritt A."/>
            <person name="Lipzen A."/>
            <person name="He G."/>
            <person name="Yan M."/>
            <person name="Ng V."/>
            <person name="Cullen D."/>
            <person name="Martin F."/>
            <person name="Rosso M.-N."/>
            <person name="Henrissat B."/>
            <person name="Hibbett D."/>
            <person name="Martinez A.T."/>
            <person name="Grigoriev I.V."/>
        </authorList>
    </citation>
    <scope>NUCLEOTIDE SEQUENCE</scope>
    <source>
        <strain evidence="1">CIRM-BRFM 674</strain>
    </source>
</reference>
<gene>
    <name evidence="1" type="ORF">BDN70DRAFT_838099</name>
</gene>
<comment type="caution">
    <text evidence="1">The sequence shown here is derived from an EMBL/GenBank/DDBJ whole genome shotgun (WGS) entry which is preliminary data.</text>
</comment>
<keyword evidence="2" id="KW-1185">Reference proteome</keyword>
<proteinExistence type="predicted"/>
<dbReference type="PANTHER" id="PTHR34071:SF2">
    <property type="entry name" value="FLAVIN-NUCLEOTIDE-BINDING PROTEIN"/>
    <property type="match status" value="1"/>
</dbReference>
<dbReference type="Pfam" id="PF12900">
    <property type="entry name" value="Pyridox_ox_2"/>
    <property type="match status" value="1"/>
</dbReference>
<dbReference type="Proteomes" id="UP000807469">
    <property type="component" value="Unassembled WGS sequence"/>
</dbReference>